<dbReference type="InterPro" id="IPR048874">
    <property type="entry name" value="Ribosomal_bL31m_N"/>
</dbReference>
<accession>A0ABR4MUE1</accession>
<sequence length="176" mass="19649">MRSQLQLARNALLQTSRTPTTTTCTTATFTISETLSQSSAQTTVLHQVRHARLIRRPRRPYTFTQMIQLSDGSTFTARTTSPQPLFRSTKDTRNHPLWQPSDRTLKNVEVDEAGKLAAFRDRFGRGFDLQKDPSEEGYNEADVEFDLGDLISGYAAAEEPTKPAKSKEGKGKGGKK</sequence>
<dbReference type="RefSeq" id="XP_070863055.1">
    <property type="nucleotide sequence ID" value="XM_070999918.1"/>
</dbReference>
<name>A0ABR4MUE1_9PEZI</name>
<keyword evidence="4" id="KW-1185">Reference proteome</keyword>
<comment type="caution">
    <text evidence="3">The sequence shown here is derived from an EMBL/GenBank/DDBJ whole genome shotgun (WGS) entry which is preliminary data.</text>
</comment>
<dbReference type="Proteomes" id="UP001610728">
    <property type="component" value="Unassembled WGS sequence"/>
</dbReference>
<dbReference type="InterPro" id="IPR034600">
    <property type="entry name" value="Ribosomal_bL31m"/>
</dbReference>
<dbReference type="Pfam" id="PF21492">
    <property type="entry name" value="bL31_N"/>
    <property type="match status" value="1"/>
</dbReference>
<evidence type="ECO:0000313" key="3">
    <source>
        <dbReference type="EMBL" id="KAL2891876.1"/>
    </source>
</evidence>
<reference evidence="3 4" key="1">
    <citation type="submission" date="2020-05" db="EMBL/GenBank/DDBJ databases">
        <title>Ceratocystis lukuohia genome.</title>
        <authorList>
            <person name="Harrington T.C."/>
            <person name="Kim K."/>
            <person name="Mayers C.G."/>
        </authorList>
    </citation>
    <scope>NUCLEOTIDE SEQUENCE [LARGE SCALE GENOMIC DNA]</scope>
    <source>
        <strain evidence="3 4">C4212</strain>
    </source>
</reference>
<dbReference type="GO" id="GO:0005840">
    <property type="term" value="C:ribosome"/>
    <property type="evidence" value="ECO:0007669"/>
    <property type="project" value="UniProtKB-KW"/>
</dbReference>
<feature type="compositionally biased region" description="Basic and acidic residues" evidence="1">
    <location>
        <begin position="159"/>
        <end position="176"/>
    </location>
</feature>
<keyword evidence="3" id="KW-0687">Ribonucleoprotein</keyword>
<organism evidence="3 4">
    <name type="scientific">Ceratocystis lukuohia</name>
    <dbReference type="NCBI Taxonomy" id="2019550"/>
    <lineage>
        <taxon>Eukaryota</taxon>
        <taxon>Fungi</taxon>
        <taxon>Dikarya</taxon>
        <taxon>Ascomycota</taxon>
        <taxon>Pezizomycotina</taxon>
        <taxon>Sordariomycetes</taxon>
        <taxon>Hypocreomycetidae</taxon>
        <taxon>Microascales</taxon>
        <taxon>Ceratocystidaceae</taxon>
        <taxon>Ceratocystis</taxon>
    </lineage>
</organism>
<evidence type="ECO:0000313" key="4">
    <source>
        <dbReference type="Proteomes" id="UP001610728"/>
    </source>
</evidence>
<proteinExistence type="predicted"/>
<feature type="region of interest" description="Disordered" evidence="1">
    <location>
        <begin position="154"/>
        <end position="176"/>
    </location>
</feature>
<evidence type="ECO:0000259" key="2">
    <source>
        <dbReference type="Pfam" id="PF21492"/>
    </source>
</evidence>
<feature type="domain" description="Ribosomal protein bL31m N-terminal" evidence="2">
    <location>
        <begin position="56"/>
        <end position="101"/>
    </location>
</feature>
<protein>
    <submittedName>
        <fullName evidence="3">Mitochondrial ribosomal protein</fullName>
    </submittedName>
</protein>
<dbReference type="PANTHER" id="PTHR28174">
    <property type="entry name" value="54S RIBOSOMAL PROTEIN L36, MITOCHONDRIAL"/>
    <property type="match status" value="1"/>
</dbReference>
<dbReference type="PANTHER" id="PTHR28174:SF1">
    <property type="entry name" value="LARGE RIBOSOMAL SUBUNIT PROTEIN BL31M"/>
    <property type="match status" value="1"/>
</dbReference>
<gene>
    <name evidence="3" type="ORF">HOO65_011234</name>
</gene>
<keyword evidence="3" id="KW-0689">Ribosomal protein</keyword>
<evidence type="ECO:0000256" key="1">
    <source>
        <dbReference type="SAM" id="MobiDB-lite"/>
    </source>
</evidence>
<dbReference type="Gene3D" id="6.20.130.10">
    <property type="match status" value="1"/>
</dbReference>
<dbReference type="EMBL" id="JABSNW010000001">
    <property type="protein sequence ID" value="KAL2891876.1"/>
    <property type="molecule type" value="Genomic_DNA"/>
</dbReference>
<dbReference type="GeneID" id="98115479"/>